<evidence type="ECO:0000256" key="2">
    <source>
        <dbReference type="ARBA" id="ARBA00008900"/>
    </source>
</evidence>
<feature type="active site" description="Charge relay system" evidence="10">
    <location>
        <position position="79"/>
    </location>
</feature>
<evidence type="ECO:0000256" key="11">
    <source>
        <dbReference type="PIRSR" id="PIRSR006113-2"/>
    </source>
</evidence>
<dbReference type="EMBL" id="QPJD01000010">
    <property type="protein sequence ID" value="RCW45560.1"/>
    <property type="molecule type" value="Genomic_DNA"/>
</dbReference>
<dbReference type="AlphaFoldDB" id="A0A368VW54"/>
<evidence type="ECO:0000256" key="5">
    <source>
        <dbReference type="ARBA" id="ARBA00022723"/>
    </source>
</evidence>
<dbReference type="GO" id="GO:0070497">
    <property type="term" value="F:6-carboxytetrahydropterin synthase activity"/>
    <property type="evidence" value="ECO:0007669"/>
    <property type="project" value="UniProtKB-EC"/>
</dbReference>
<feature type="binding site" evidence="11">
    <location>
        <position position="28"/>
    </location>
    <ligand>
        <name>Zn(2+)</name>
        <dbReference type="ChEBI" id="CHEBI:29105"/>
    </ligand>
</feature>
<dbReference type="GO" id="GO:0046872">
    <property type="term" value="F:metal ion binding"/>
    <property type="evidence" value="ECO:0007669"/>
    <property type="project" value="UniProtKB-KW"/>
</dbReference>
<evidence type="ECO:0000256" key="9">
    <source>
        <dbReference type="ARBA" id="ARBA00048807"/>
    </source>
</evidence>
<dbReference type="SUPFAM" id="SSF55620">
    <property type="entry name" value="Tetrahydrobiopterin biosynthesis enzymes-like"/>
    <property type="match status" value="1"/>
</dbReference>
<evidence type="ECO:0000313" key="12">
    <source>
        <dbReference type="EMBL" id="RCW45560.1"/>
    </source>
</evidence>
<accession>A0A368VW54</accession>
<dbReference type="InterPro" id="IPR007115">
    <property type="entry name" value="6-PTP_synth/QueD"/>
</dbReference>
<evidence type="ECO:0000256" key="10">
    <source>
        <dbReference type="PIRSR" id="PIRSR006113-1"/>
    </source>
</evidence>
<sequence>MMLQQIYPAANHPYQYELNKDLHFAAAHFVPAEEAGKCRLLHGHTYYANVTVAGDELDAAGFLVNFAVIKQLIHTRFDHSVLNDDTESFDDVNPDRFPTTEVVARTICEIVQKHLDGTANRPQCVQVYLRETPTSYCIYRPKRKAGSHVG</sequence>
<comment type="similarity">
    <text evidence="2">Belongs to the PTPS family. QueD subfamily.</text>
</comment>
<protein>
    <recommendedName>
        <fullName evidence="4">6-carboxy-5,6,7,8-tetrahydropterin synthase</fullName>
        <ecNumber evidence="3">4.1.2.50</ecNumber>
    </recommendedName>
    <alternativeName>
        <fullName evidence="8">Queuosine biosynthesis protein QueD</fullName>
    </alternativeName>
</protein>
<keyword evidence="6 11" id="KW-0862">Zinc</keyword>
<evidence type="ECO:0000256" key="4">
    <source>
        <dbReference type="ARBA" id="ARBA00018141"/>
    </source>
</evidence>
<evidence type="ECO:0000256" key="1">
    <source>
        <dbReference type="ARBA" id="ARBA00005061"/>
    </source>
</evidence>
<feature type="active site" description="Charge relay system" evidence="10">
    <location>
        <position position="131"/>
    </location>
</feature>
<dbReference type="PIRSF" id="PIRSF006113">
    <property type="entry name" value="PTP_synth"/>
    <property type="match status" value="1"/>
</dbReference>
<comment type="catalytic activity">
    <reaction evidence="9">
        <text>7,8-dihydroneopterin 3'-triphosphate + H2O = 6-carboxy-5,6,7,8-tetrahydropterin + triphosphate + acetaldehyde + 2 H(+)</text>
        <dbReference type="Rhea" id="RHEA:27966"/>
        <dbReference type="ChEBI" id="CHEBI:15343"/>
        <dbReference type="ChEBI" id="CHEBI:15377"/>
        <dbReference type="ChEBI" id="CHEBI:15378"/>
        <dbReference type="ChEBI" id="CHEBI:18036"/>
        <dbReference type="ChEBI" id="CHEBI:58462"/>
        <dbReference type="ChEBI" id="CHEBI:61032"/>
        <dbReference type="EC" id="4.1.2.50"/>
    </reaction>
</comment>
<gene>
    <name evidence="12" type="ORF">DFP97_110149</name>
</gene>
<name>A0A368VW54_9BACL</name>
<organism evidence="12 13">
    <name type="scientific">Paenibacillus prosopidis</name>
    <dbReference type="NCBI Taxonomy" id="630520"/>
    <lineage>
        <taxon>Bacteria</taxon>
        <taxon>Bacillati</taxon>
        <taxon>Bacillota</taxon>
        <taxon>Bacilli</taxon>
        <taxon>Bacillales</taxon>
        <taxon>Paenibacillaceae</taxon>
        <taxon>Paenibacillus</taxon>
    </lineage>
</organism>
<dbReference type="Pfam" id="PF01242">
    <property type="entry name" value="PTPS"/>
    <property type="match status" value="1"/>
</dbReference>
<keyword evidence="13" id="KW-1185">Reference proteome</keyword>
<reference evidence="12 13" key="1">
    <citation type="submission" date="2018-07" db="EMBL/GenBank/DDBJ databases">
        <title>Genomic Encyclopedia of Type Strains, Phase III (KMG-III): the genomes of soil and plant-associated and newly described type strains.</title>
        <authorList>
            <person name="Whitman W."/>
        </authorList>
    </citation>
    <scope>NUCLEOTIDE SEQUENCE [LARGE SCALE GENOMIC DNA]</scope>
    <source>
        <strain evidence="12 13">CECT 7506</strain>
    </source>
</reference>
<evidence type="ECO:0000256" key="8">
    <source>
        <dbReference type="ARBA" id="ARBA00031449"/>
    </source>
</evidence>
<dbReference type="InterPro" id="IPR038418">
    <property type="entry name" value="6-PTP_synth/QueD_sf"/>
</dbReference>
<dbReference type="EC" id="4.1.2.50" evidence="3"/>
<feature type="binding site" evidence="11">
    <location>
        <position position="42"/>
    </location>
    <ligand>
        <name>Zn(2+)</name>
        <dbReference type="ChEBI" id="CHEBI:29105"/>
    </ligand>
</feature>
<comment type="cofactor">
    <cofactor evidence="11">
        <name>Zn(2+)</name>
        <dbReference type="ChEBI" id="CHEBI:29105"/>
    </cofactor>
    <text evidence="11">Binds 1 zinc ion per subunit.</text>
</comment>
<evidence type="ECO:0000313" key="13">
    <source>
        <dbReference type="Proteomes" id="UP000252415"/>
    </source>
</evidence>
<keyword evidence="7" id="KW-0456">Lyase</keyword>
<proteinExistence type="inferred from homology"/>
<dbReference type="PANTHER" id="PTHR12589">
    <property type="entry name" value="PYRUVOYL TETRAHYDROBIOPTERIN SYNTHASE"/>
    <property type="match status" value="1"/>
</dbReference>
<evidence type="ECO:0000256" key="7">
    <source>
        <dbReference type="ARBA" id="ARBA00023239"/>
    </source>
</evidence>
<evidence type="ECO:0000256" key="6">
    <source>
        <dbReference type="ARBA" id="ARBA00022833"/>
    </source>
</evidence>
<dbReference type="Proteomes" id="UP000252415">
    <property type="component" value="Unassembled WGS sequence"/>
</dbReference>
<dbReference type="PANTHER" id="PTHR12589:SF7">
    <property type="entry name" value="6-PYRUVOYL TETRAHYDROBIOPTERIN SYNTHASE"/>
    <property type="match status" value="1"/>
</dbReference>
<feature type="active site" description="Proton acceptor" evidence="10">
    <location>
        <position position="38"/>
    </location>
</feature>
<comment type="pathway">
    <text evidence="1">Purine metabolism; 7-cyano-7-deazaguanine biosynthesis.</text>
</comment>
<evidence type="ECO:0000256" key="3">
    <source>
        <dbReference type="ARBA" id="ARBA00012982"/>
    </source>
</evidence>
<dbReference type="Gene3D" id="3.30.479.10">
    <property type="entry name" value="6-pyruvoyl tetrahydropterin synthase/QueD"/>
    <property type="match status" value="1"/>
</dbReference>
<comment type="caution">
    <text evidence="12">The sequence shown here is derived from an EMBL/GenBank/DDBJ whole genome shotgun (WGS) entry which is preliminary data.</text>
</comment>
<dbReference type="UniPathway" id="UPA00391"/>
<feature type="binding site" evidence="11">
    <location>
        <position position="44"/>
    </location>
    <ligand>
        <name>Zn(2+)</name>
        <dbReference type="ChEBI" id="CHEBI:29105"/>
    </ligand>
</feature>
<keyword evidence="5 11" id="KW-0479">Metal-binding</keyword>